<reference evidence="3 4" key="1">
    <citation type="journal article" date="2013" name="Genome Announc.">
        <title>The Draft Genome Sequence of Sphingomonas paucimobilis Strain HER1398 (Proteobacteria), Host to the Giant PAU Phage, Indicates That It Is a Member of the Genus Sphingobacterium (Bacteroidetes).</title>
        <authorList>
            <person name="White R.A.III."/>
            <person name="Suttle C.A."/>
        </authorList>
    </citation>
    <scope>NUCLEOTIDE SEQUENCE [LARGE SCALE GENOMIC DNA]</scope>
    <source>
        <strain evidence="3 4">HER1398</strain>
    </source>
</reference>
<dbReference type="Proteomes" id="UP000016584">
    <property type="component" value="Unassembled WGS sequence"/>
</dbReference>
<evidence type="ECO:0000313" key="3">
    <source>
        <dbReference type="EMBL" id="ERJ58954.1"/>
    </source>
</evidence>
<sequence length="150" mass="17343">MKQTQTKGSRLSRETNQSKKTADNSNRGMTPSPIETEQTSRLFLVRQYPNPQRIKIDFDQIVRLEADGMDCIIWLSGNLRYTATKPMSTVLDRLPAEHFKRCHRSHVININYVISVQHNSIQLEHTPVSIPIGDRKIHTAFDLWDRTNSL</sequence>
<dbReference type="Pfam" id="PF04397">
    <property type="entry name" value="LytTR"/>
    <property type="match status" value="1"/>
</dbReference>
<dbReference type="Gene3D" id="2.40.50.1020">
    <property type="entry name" value="LytTr DNA-binding domain"/>
    <property type="match status" value="1"/>
</dbReference>
<feature type="compositionally biased region" description="Polar residues" evidence="1">
    <location>
        <begin position="1"/>
        <end position="10"/>
    </location>
</feature>
<dbReference type="InterPro" id="IPR007492">
    <property type="entry name" value="LytTR_DNA-bd_dom"/>
</dbReference>
<organism evidence="3 4">
    <name type="scientific">Sphingobacterium paucimobilis HER1398</name>
    <dbReference type="NCBI Taxonomy" id="1346330"/>
    <lineage>
        <taxon>Bacteria</taxon>
        <taxon>Pseudomonadati</taxon>
        <taxon>Bacteroidota</taxon>
        <taxon>Sphingobacteriia</taxon>
        <taxon>Sphingobacteriales</taxon>
        <taxon>Sphingobacteriaceae</taxon>
        <taxon>Sphingobacterium</taxon>
    </lineage>
</organism>
<dbReference type="AlphaFoldDB" id="U2J1W3"/>
<evidence type="ECO:0000256" key="1">
    <source>
        <dbReference type="SAM" id="MobiDB-lite"/>
    </source>
</evidence>
<dbReference type="PATRIC" id="fig|1346330.5.peg.2287"/>
<feature type="domain" description="HTH LytTR-type" evidence="2">
    <location>
        <begin position="51"/>
        <end position="145"/>
    </location>
</feature>
<dbReference type="GO" id="GO:0003677">
    <property type="term" value="F:DNA binding"/>
    <property type="evidence" value="ECO:0007669"/>
    <property type="project" value="InterPro"/>
</dbReference>
<dbReference type="STRING" id="1346330.M472_09235"/>
<accession>U2J1W3</accession>
<feature type="region of interest" description="Disordered" evidence="1">
    <location>
        <begin position="1"/>
        <end position="36"/>
    </location>
</feature>
<dbReference type="RefSeq" id="WP_021070447.1">
    <property type="nucleotide sequence ID" value="NZ_ATDL01000015.1"/>
</dbReference>
<dbReference type="EMBL" id="ATDL01000015">
    <property type="protein sequence ID" value="ERJ58954.1"/>
    <property type="molecule type" value="Genomic_DNA"/>
</dbReference>
<evidence type="ECO:0000313" key="4">
    <source>
        <dbReference type="Proteomes" id="UP000016584"/>
    </source>
</evidence>
<gene>
    <name evidence="3" type="ORF">M472_09235</name>
</gene>
<feature type="compositionally biased region" description="Polar residues" evidence="1">
    <location>
        <begin position="23"/>
        <end position="36"/>
    </location>
</feature>
<keyword evidence="4" id="KW-1185">Reference proteome</keyword>
<feature type="compositionally biased region" description="Basic and acidic residues" evidence="1">
    <location>
        <begin position="11"/>
        <end position="22"/>
    </location>
</feature>
<proteinExistence type="predicted"/>
<evidence type="ECO:0000259" key="2">
    <source>
        <dbReference type="SMART" id="SM00850"/>
    </source>
</evidence>
<name>U2J1W3_9SPHI</name>
<protein>
    <recommendedName>
        <fullName evidence="2">HTH LytTR-type domain-containing protein</fullName>
    </recommendedName>
</protein>
<comment type="caution">
    <text evidence="3">The sequence shown here is derived from an EMBL/GenBank/DDBJ whole genome shotgun (WGS) entry which is preliminary data.</text>
</comment>
<dbReference type="OrthoDB" id="705214at2"/>
<dbReference type="SMART" id="SM00850">
    <property type="entry name" value="LytTR"/>
    <property type="match status" value="1"/>
</dbReference>